<dbReference type="Pfam" id="PF02469">
    <property type="entry name" value="Fasciclin"/>
    <property type="match status" value="3"/>
</dbReference>
<feature type="domain" description="FAS1" evidence="2">
    <location>
        <begin position="37"/>
        <end position="170"/>
    </location>
</feature>
<dbReference type="RefSeq" id="WP_345274832.1">
    <property type="nucleotide sequence ID" value="NZ_BAABJH010000007.1"/>
</dbReference>
<evidence type="ECO:0000259" key="2">
    <source>
        <dbReference type="PROSITE" id="PS50213"/>
    </source>
</evidence>
<name>A0ABP9FPC3_9FLAO</name>
<evidence type="ECO:0000256" key="1">
    <source>
        <dbReference type="SAM" id="SignalP"/>
    </source>
</evidence>
<dbReference type="PANTHER" id="PTHR10900">
    <property type="entry name" value="PERIOSTIN-RELATED"/>
    <property type="match status" value="1"/>
</dbReference>
<sequence length="466" mass="47438">MKTLKNITNLTFLLIGFILVTSCSSDDDNNIVAPVPTNSIVDLAQATPQLSSLASALIKYPDLVDLLSSDGTFTVFAPDNAAFTALLAAIGQTSIDDIPEDVLKSVLQHHVFASAALEASAVTSGTITMAGGETVEVLVNNDGVFLDNAQVTMPDVSGTNGIVHIINSVLVPPSMLPIVGTIVAPAYFNKNFTTLIAAVLAADPSILELLLSDGTDGNGLTLFAPTNDAFAAAGITDVNGADAILAYHVINGATIMASMLPTTDGSAAEVGTVGGNIYVTNAGSGVFINGTTEVVDTNITGSNGVVHVIDRTLIPPTNTINEIVASLASGDPAEFTMLAAALAQAGLGDTFGTAGPFTVFAPTDAAFMAAGFADVAAINATSAEALVPILTHHVVQPSVYIFSTDLTDDLQAPMLNGQNVTIDLDTLTIQDAAGSATPAGLVTTLLNVHATNGVVHVIDSVLLPAN</sequence>
<feature type="chain" id="PRO_5047280436" description="FAS1 domain-containing protein" evidence="1">
    <location>
        <begin position="26"/>
        <end position="466"/>
    </location>
</feature>
<dbReference type="PROSITE" id="PS50213">
    <property type="entry name" value="FAS1"/>
    <property type="match status" value="3"/>
</dbReference>
<dbReference type="InterPro" id="IPR000782">
    <property type="entry name" value="FAS1_domain"/>
</dbReference>
<feature type="domain" description="FAS1" evidence="2">
    <location>
        <begin position="322"/>
        <end position="462"/>
    </location>
</feature>
<evidence type="ECO:0000313" key="4">
    <source>
        <dbReference type="Proteomes" id="UP001500433"/>
    </source>
</evidence>
<dbReference type="Proteomes" id="UP001500433">
    <property type="component" value="Unassembled WGS sequence"/>
</dbReference>
<reference evidence="4" key="1">
    <citation type="journal article" date="2019" name="Int. J. Syst. Evol. Microbiol.">
        <title>The Global Catalogue of Microorganisms (GCM) 10K type strain sequencing project: providing services to taxonomists for standard genome sequencing and annotation.</title>
        <authorList>
            <consortium name="The Broad Institute Genomics Platform"/>
            <consortium name="The Broad Institute Genome Sequencing Center for Infectious Disease"/>
            <person name="Wu L."/>
            <person name="Ma J."/>
        </authorList>
    </citation>
    <scope>NUCLEOTIDE SEQUENCE [LARGE SCALE GENOMIC DNA]</scope>
    <source>
        <strain evidence="4">JCM 18274</strain>
    </source>
</reference>
<organism evidence="3 4">
    <name type="scientific">Flaviramulus aquimarinus</name>
    <dbReference type="NCBI Taxonomy" id="1170456"/>
    <lineage>
        <taxon>Bacteria</taxon>
        <taxon>Pseudomonadati</taxon>
        <taxon>Bacteroidota</taxon>
        <taxon>Flavobacteriia</taxon>
        <taxon>Flavobacteriales</taxon>
        <taxon>Flavobacteriaceae</taxon>
        <taxon>Flaviramulus</taxon>
    </lineage>
</organism>
<dbReference type="SMART" id="SM00554">
    <property type="entry name" value="FAS1"/>
    <property type="match status" value="3"/>
</dbReference>
<dbReference type="PANTHER" id="PTHR10900:SF77">
    <property type="entry name" value="FI19380P1"/>
    <property type="match status" value="1"/>
</dbReference>
<comment type="caution">
    <text evidence="3">The sequence shown here is derived from an EMBL/GenBank/DDBJ whole genome shotgun (WGS) entry which is preliminary data.</text>
</comment>
<dbReference type="InterPro" id="IPR036378">
    <property type="entry name" value="FAS1_dom_sf"/>
</dbReference>
<dbReference type="SUPFAM" id="SSF82153">
    <property type="entry name" value="FAS1 domain"/>
    <property type="match status" value="3"/>
</dbReference>
<dbReference type="InterPro" id="IPR050904">
    <property type="entry name" value="Adhesion/Biosynth-related"/>
</dbReference>
<feature type="signal peptide" evidence="1">
    <location>
        <begin position="1"/>
        <end position="25"/>
    </location>
</feature>
<accession>A0ABP9FPC3</accession>
<keyword evidence="1" id="KW-0732">Signal</keyword>
<dbReference type="PROSITE" id="PS51257">
    <property type="entry name" value="PROKAR_LIPOPROTEIN"/>
    <property type="match status" value="1"/>
</dbReference>
<evidence type="ECO:0000313" key="3">
    <source>
        <dbReference type="EMBL" id="GAA4901086.1"/>
    </source>
</evidence>
<dbReference type="EMBL" id="BAABJH010000007">
    <property type="protein sequence ID" value="GAA4901086.1"/>
    <property type="molecule type" value="Genomic_DNA"/>
</dbReference>
<proteinExistence type="predicted"/>
<protein>
    <recommendedName>
        <fullName evidence="2">FAS1 domain-containing protein</fullName>
    </recommendedName>
</protein>
<keyword evidence="4" id="KW-1185">Reference proteome</keyword>
<gene>
    <name evidence="3" type="ORF">GCM10023311_28450</name>
</gene>
<dbReference type="Gene3D" id="2.30.180.10">
    <property type="entry name" value="FAS1 domain"/>
    <property type="match status" value="3"/>
</dbReference>
<feature type="domain" description="FAS1" evidence="2">
    <location>
        <begin position="179"/>
        <end position="313"/>
    </location>
</feature>